<keyword evidence="2" id="KW-0004">4Fe-4S</keyword>
<evidence type="ECO:0000256" key="4">
    <source>
        <dbReference type="ARBA" id="ARBA00022691"/>
    </source>
</evidence>
<dbReference type="InterPro" id="IPR020612">
    <property type="entry name" value="Methylthiotransferase_CS"/>
</dbReference>
<evidence type="ECO:0000313" key="10">
    <source>
        <dbReference type="EMBL" id="MSS26661.1"/>
    </source>
</evidence>
<name>A0A6L5XHV0_9BACT</name>
<feature type="domain" description="MTTase N-terminal" evidence="8">
    <location>
        <begin position="26"/>
        <end position="129"/>
    </location>
</feature>
<dbReference type="EMBL" id="VUMH01000001">
    <property type="protein sequence ID" value="MSS26661.1"/>
    <property type="molecule type" value="Genomic_DNA"/>
</dbReference>
<protein>
    <submittedName>
        <fullName evidence="10">MiaB/RimO family radical SAM methylthiotransferase</fullName>
        <ecNumber evidence="10">2.8.4.-</ecNumber>
    </submittedName>
</protein>
<dbReference type="PROSITE" id="PS51918">
    <property type="entry name" value="RADICAL_SAM"/>
    <property type="match status" value="1"/>
</dbReference>
<dbReference type="PROSITE" id="PS01278">
    <property type="entry name" value="MTTASE_RADICAL"/>
    <property type="match status" value="1"/>
</dbReference>
<dbReference type="GO" id="GO:0046872">
    <property type="term" value="F:metal ion binding"/>
    <property type="evidence" value="ECO:0007669"/>
    <property type="project" value="UniProtKB-KW"/>
</dbReference>
<dbReference type="Gene3D" id="3.80.30.20">
    <property type="entry name" value="tm_1862 like domain"/>
    <property type="match status" value="1"/>
</dbReference>
<organism evidence="10 11">
    <name type="scientific">Desulfovibrio porci</name>
    <dbReference type="NCBI Taxonomy" id="2605782"/>
    <lineage>
        <taxon>Bacteria</taxon>
        <taxon>Pseudomonadati</taxon>
        <taxon>Thermodesulfobacteriota</taxon>
        <taxon>Desulfovibrionia</taxon>
        <taxon>Desulfovibrionales</taxon>
        <taxon>Desulfovibrionaceae</taxon>
        <taxon>Desulfovibrio</taxon>
    </lineage>
</organism>
<keyword evidence="4" id="KW-0949">S-adenosyl-L-methionine</keyword>
<dbReference type="EC" id="2.8.4.-" evidence="10"/>
<dbReference type="InterPro" id="IPR013848">
    <property type="entry name" value="Methylthiotransferase_N"/>
</dbReference>
<keyword evidence="6" id="KW-0408">Iron</keyword>
<comment type="caution">
    <text evidence="10">The sequence shown here is derived from an EMBL/GenBank/DDBJ whole genome shotgun (WGS) entry which is preliminary data.</text>
</comment>
<keyword evidence="7" id="KW-0411">Iron-sulfur</keyword>
<dbReference type="InterPro" id="IPR038135">
    <property type="entry name" value="Methylthiotransferase_N_sf"/>
</dbReference>
<gene>
    <name evidence="10" type="ORF">FYJ44_01060</name>
</gene>
<proteinExistence type="predicted"/>
<dbReference type="PROSITE" id="PS51449">
    <property type="entry name" value="MTTASE_N"/>
    <property type="match status" value="1"/>
</dbReference>
<dbReference type="NCBIfam" id="TIGR00089">
    <property type="entry name" value="MiaB/RimO family radical SAM methylthiotransferase"/>
    <property type="match status" value="1"/>
</dbReference>
<dbReference type="InterPro" id="IPR023404">
    <property type="entry name" value="rSAM_horseshoe"/>
</dbReference>
<dbReference type="InterPro" id="IPR058240">
    <property type="entry name" value="rSAM_sf"/>
</dbReference>
<dbReference type="Proteomes" id="UP000477488">
    <property type="component" value="Unassembled WGS sequence"/>
</dbReference>
<evidence type="ECO:0000259" key="9">
    <source>
        <dbReference type="PROSITE" id="PS51918"/>
    </source>
</evidence>
<evidence type="ECO:0000256" key="3">
    <source>
        <dbReference type="ARBA" id="ARBA00022679"/>
    </source>
</evidence>
<evidence type="ECO:0000259" key="8">
    <source>
        <dbReference type="PROSITE" id="PS51449"/>
    </source>
</evidence>
<dbReference type="InterPro" id="IPR007197">
    <property type="entry name" value="rSAM"/>
</dbReference>
<feature type="domain" description="Radical SAM core" evidence="9">
    <location>
        <begin position="159"/>
        <end position="395"/>
    </location>
</feature>
<dbReference type="InterPro" id="IPR005839">
    <property type="entry name" value="Methylthiotransferase"/>
</dbReference>
<dbReference type="SFLD" id="SFLDS00029">
    <property type="entry name" value="Radical_SAM"/>
    <property type="match status" value="1"/>
</dbReference>
<dbReference type="PANTHER" id="PTHR11918">
    <property type="entry name" value="RADICAL SAM PROTEINS"/>
    <property type="match status" value="1"/>
</dbReference>
<comment type="cofactor">
    <cofactor evidence="1">
        <name>[4Fe-4S] cluster</name>
        <dbReference type="ChEBI" id="CHEBI:49883"/>
    </cofactor>
</comment>
<evidence type="ECO:0000256" key="1">
    <source>
        <dbReference type="ARBA" id="ARBA00001966"/>
    </source>
</evidence>
<dbReference type="SMART" id="SM00729">
    <property type="entry name" value="Elp3"/>
    <property type="match status" value="1"/>
</dbReference>
<sequence>MSQPDATRPRLSRRALLRTSAAMPAWKFFIATFGCKVNQYESQSLREAWQKLGGVECDAPGEADVLCVNSCAITAKGERDARNAVFRLRREAPAARLILTGCAARLFADFRPRPGAVWAEPDLLVPQEDKSRLLRGPWPEESIPAFPAAPAFPPFQINAFRRARPVLKVQDGCAHRCTYCIVPLTRGKPRSRAPQEVLDEARRLLRAGYAELMLSGVNLRQYGRDVPGYGDFWDLLRFLDENLAPEFAGRARLRISSLEPSQLGGRGLETLTACRLLCPHLHISLQHASLAVLKRMGRGHYTAAMLEEAVAALTAHWPRIGLGADILVGFPGETDEDLRLLLELIERLPLSYAHVFPYSRRPGTAADAFAGHLPQAVKLKRAALTREAVARRHQRFLRDQLDLPGMLVAADASKHVPPEAEREAPEIGDGPGVWCKGVNEFYAPCLFRAPAAGAAGQPDALTGLLAARPVRVTEKGLLVELKKNEA</sequence>
<dbReference type="Pfam" id="PF04055">
    <property type="entry name" value="Radical_SAM"/>
    <property type="match status" value="1"/>
</dbReference>
<reference evidence="10 11" key="1">
    <citation type="submission" date="2019-09" db="EMBL/GenBank/DDBJ databases">
        <title>In-depth cultivation of the pig gut microbiome towards novel bacterial diversity and tailored functional studies.</title>
        <authorList>
            <person name="Wylensek D."/>
            <person name="Hitch T.C.A."/>
            <person name="Clavel T."/>
        </authorList>
    </citation>
    <scope>NUCLEOTIDE SEQUENCE [LARGE SCALE GENOMIC DNA]</scope>
    <source>
        <strain evidence="10 11">PG-178-WT-4</strain>
    </source>
</reference>
<dbReference type="SFLD" id="SFLDG01082">
    <property type="entry name" value="B12-binding_domain_containing"/>
    <property type="match status" value="1"/>
</dbReference>
<accession>A0A6L5XHV0</accession>
<dbReference type="GO" id="GO:0051539">
    <property type="term" value="F:4 iron, 4 sulfur cluster binding"/>
    <property type="evidence" value="ECO:0007669"/>
    <property type="project" value="UniProtKB-KW"/>
</dbReference>
<dbReference type="PANTHER" id="PTHR11918:SF45">
    <property type="entry name" value="THREONYLCARBAMOYLADENOSINE TRNA METHYLTHIOTRANSFERASE"/>
    <property type="match status" value="1"/>
</dbReference>
<keyword evidence="5" id="KW-0479">Metal-binding</keyword>
<dbReference type="AlphaFoldDB" id="A0A6L5XHV0"/>
<evidence type="ECO:0000256" key="2">
    <source>
        <dbReference type="ARBA" id="ARBA00022485"/>
    </source>
</evidence>
<dbReference type="InterPro" id="IPR006638">
    <property type="entry name" value="Elp3/MiaA/NifB-like_rSAM"/>
</dbReference>
<evidence type="ECO:0000256" key="7">
    <source>
        <dbReference type="ARBA" id="ARBA00023014"/>
    </source>
</evidence>
<dbReference type="SUPFAM" id="SSF102114">
    <property type="entry name" value="Radical SAM enzymes"/>
    <property type="match status" value="1"/>
</dbReference>
<evidence type="ECO:0000313" key="11">
    <source>
        <dbReference type="Proteomes" id="UP000477488"/>
    </source>
</evidence>
<keyword evidence="11" id="KW-1185">Reference proteome</keyword>
<evidence type="ECO:0000256" key="6">
    <source>
        <dbReference type="ARBA" id="ARBA00023004"/>
    </source>
</evidence>
<keyword evidence="3 10" id="KW-0808">Transferase</keyword>
<dbReference type="Pfam" id="PF00919">
    <property type="entry name" value="UPF0004"/>
    <property type="match status" value="1"/>
</dbReference>
<evidence type="ECO:0000256" key="5">
    <source>
        <dbReference type="ARBA" id="ARBA00022723"/>
    </source>
</evidence>
<dbReference type="Gene3D" id="3.40.50.12160">
    <property type="entry name" value="Methylthiotransferase, N-terminal domain"/>
    <property type="match status" value="1"/>
</dbReference>
<dbReference type="GO" id="GO:0035598">
    <property type="term" value="F:tRNA (N(6)-L-threonylcarbamoyladenosine(37)-C(2))-methylthiotransferase activity"/>
    <property type="evidence" value="ECO:0007669"/>
    <property type="project" value="TreeGrafter"/>
</dbReference>